<dbReference type="Proteomes" id="UP000054560">
    <property type="component" value="Unassembled WGS sequence"/>
</dbReference>
<gene>
    <name evidence="1" type="ORF">SARC_18300</name>
</gene>
<protein>
    <submittedName>
        <fullName evidence="1">Uncharacterized protein</fullName>
    </submittedName>
</protein>
<reference evidence="1 2" key="1">
    <citation type="submission" date="2011-02" db="EMBL/GenBank/DDBJ databases">
        <title>The Genome Sequence of Sphaeroforma arctica JP610.</title>
        <authorList>
            <consortium name="The Broad Institute Genome Sequencing Platform"/>
            <person name="Russ C."/>
            <person name="Cuomo C."/>
            <person name="Young S.K."/>
            <person name="Zeng Q."/>
            <person name="Gargeya S."/>
            <person name="Alvarado L."/>
            <person name="Berlin A."/>
            <person name="Chapman S.B."/>
            <person name="Chen Z."/>
            <person name="Freedman E."/>
            <person name="Gellesch M."/>
            <person name="Goldberg J."/>
            <person name="Griggs A."/>
            <person name="Gujja S."/>
            <person name="Heilman E."/>
            <person name="Heiman D."/>
            <person name="Howarth C."/>
            <person name="Mehta T."/>
            <person name="Neiman D."/>
            <person name="Pearson M."/>
            <person name="Roberts A."/>
            <person name="Saif S."/>
            <person name="Shea T."/>
            <person name="Shenoy N."/>
            <person name="Sisk P."/>
            <person name="Stolte C."/>
            <person name="Sykes S."/>
            <person name="White J."/>
            <person name="Yandava C."/>
            <person name="Burger G."/>
            <person name="Gray M.W."/>
            <person name="Holland P.W.H."/>
            <person name="King N."/>
            <person name="Lang F.B.F."/>
            <person name="Roger A.J."/>
            <person name="Ruiz-Trillo I."/>
            <person name="Haas B."/>
            <person name="Nusbaum C."/>
            <person name="Birren B."/>
        </authorList>
    </citation>
    <scope>NUCLEOTIDE SEQUENCE [LARGE SCALE GENOMIC DNA]</scope>
    <source>
        <strain evidence="1 2">JP610</strain>
    </source>
</reference>
<dbReference type="RefSeq" id="XP_014143095.1">
    <property type="nucleotide sequence ID" value="XM_014287620.1"/>
</dbReference>
<dbReference type="GeneID" id="25918804"/>
<accession>A0A0L0EKC6</accession>
<feature type="non-terminal residue" evidence="1">
    <location>
        <position position="53"/>
    </location>
</feature>
<dbReference type="EMBL" id="KQ257039">
    <property type="protein sequence ID" value="KNC64994.1"/>
    <property type="molecule type" value="Genomic_DNA"/>
</dbReference>
<proteinExistence type="predicted"/>
<dbReference type="AlphaFoldDB" id="A0A0L0EKC6"/>
<keyword evidence="2" id="KW-1185">Reference proteome</keyword>
<sequence>MILTAAATLMESDQDVIVTLVDVIQNFRDSDTITSQASQVLLSLASADAVYLE</sequence>
<organism evidence="1 2">
    <name type="scientific">Sphaeroforma arctica JP610</name>
    <dbReference type="NCBI Taxonomy" id="667725"/>
    <lineage>
        <taxon>Eukaryota</taxon>
        <taxon>Ichthyosporea</taxon>
        <taxon>Ichthyophonida</taxon>
        <taxon>Sphaeroforma</taxon>
    </lineage>
</organism>
<name>A0A0L0EKC6_9EUKA</name>
<evidence type="ECO:0000313" key="2">
    <source>
        <dbReference type="Proteomes" id="UP000054560"/>
    </source>
</evidence>
<evidence type="ECO:0000313" key="1">
    <source>
        <dbReference type="EMBL" id="KNC64994.1"/>
    </source>
</evidence>